<evidence type="ECO:0000313" key="7">
    <source>
        <dbReference type="Proteomes" id="UP000319801"/>
    </source>
</evidence>
<feature type="region of interest" description="Disordered" evidence="5">
    <location>
        <begin position="281"/>
        <end position="307"/>
    </location>
</feature>
<proteinExistence type="inferred from homology"/>
<dbReference type="GO" id="GO:0004860">
    <property type="term" value="F:protein kinase inhibitor activity"/>
    <property type="evidence" value="ECO:0007669"/>
    <property type="project" value="TreeGrafter"/>
</dbReference>
<comment type="function">
    <text evidence="3">Functions as guanine nucleotide exchange factor (GEF) for RAB11A.</text>
</comment>
<organism evidence="6 7">
    <name type="scientific">Bagarius yarrelli</name>
    <name type="common">Goonch</name>
    <name type="synonym">Bagrus yarrelli</name>
    <dbReference type="NCBI Taxonomy" id="175774"/>
    <lineage>
        <taxon>Eukaryota</taxon>
        <taxon>Metazoa</taxon>
        <taxon>Chordata</taxon>
        <taxon>Craniata</taxon>
        <taxon>Vertebrata</taxon>
        <taxon>Euteleostomi</taxon>
        <taxon>Actinopterygii</taxon>
        <taxon>Neopterygii</taxon>
        <taxon>Teleostei</taxon>
        <taxon>Ostariophysi</taxon>
        <taxon>Siluriformes</taxon>
        <taxon>Sisoridae</taxon>
        <taxon>Sisorinae</taxon>
        <taxon>Bagarius</taxon>
    </lineage>
</organism>
<keyword evidence="7" id="KW-1185">Reference proteome</keyword>
<evidence type="ECO:0000256" key="2">
    <source>
        <dbReference type="ARBA" id="ARBA00023054"/>
    </source>
</evidence>
<dbReference type="Pfam" id="PF05276">
    <property type="entry name" value="SH3BP5"/>
    <property type="match status" value="1"/>
</dbReference>
<dbReference type="OrthoDB" id="446789at2759"/>
<feature type="compositionally biased region" description="Basic and acidic residues" evidence="5">
    <location>
        <begin position="373"/>
        <end position="387"/>
    </location>
</feature>
<feature type="coiled-coil region" evidence="4">
    <location>
        <begin position="86"/>
        <end position="127"/>
    </location>
</feature>
<dbReference type="Proteomes" id="UP000319801">
    <property type="component" value="Unassembled WGS sequence"/>
</dbReference>
<dbReference type="AlphaFoldDB" id="A0A556UEX4"/>
<reference evidence="6 7" key="1">
    <citation type="journal article" date="2019" name="Genome Biol. Evol.">
        <title>Whole-Genome Sequencing of the Giant Devil Catfish, Bagarius yarrelli.</title>
        <authorList>
            <person name="Jiang W."/>
            <person name="Lv Y."/>
            <person name="Cheng L."/>
            <person name="Yang K."/>
            <person name="Chao B."/>
            <person name="Wang X."/>
            <person name="Li Y."/>
            <person name="Pan X."/>
            <person name="You X."/>
            <person name="Zhang Y."/>
            <person name="Yang J."/>
            <person name="Li J."/>
            <person name="Zhang X."/>
            <person name="Liu S."/>
            <person name="Sun C."/>
            <person name="Yang J."/>
            <person name="Shi Q."/>
        </authorList>
    </citation>
    <scope>NUCLEOTIDE SEQUENCE [LARGE SCALE GENOMIC DNA]</scope>
    <source>
        <strain evidence="6">JWS20170419001</strain>
        <tissue evidence="6">Muscle</tissue>
    </source>
</reference>
<comment type="similarity">
    <text evidence="1 3">Belongs to the SH3BP5 family.</text>
</comment>
<dbReference type="PANTHER" id="PTHR19423:SF4">
    <property type="entry name" value="SH3 DOMAIN-BINDING PROTEIN 5"/>
    <property type="match status" value="1"/>
</dbReference>
<dbReference type="PANTHER" id="PTHR19423">
    <property type="entry name" value="SH3 DOMAIN-BINDING PROTEIN 5"/>
    <property type="match status" value="1"/>
</dbReference>
<comment type="subcellular location">
    <subcellularLocation>
        <location evidence="3">Cytoplasm</location>
    </subcellularLocation>
    <text evidence="3">Colocalizes with RAB11A on cytoplasmic vesicle membranes.</text>
</comment>
<dbReference type="GO" id="GO:0005737">
    <property type="term" value="C:cytoplasm"/>
    <property type="evidence" value="ECO:0007669"/>
    <property type="project" value="UniProtKB-SubCell"/>
</dbReference>
<dbReference type="EMBL" id="VCAZ01000067">
    <property type="protein sequence ID" value="TSO47157.1"/>
    <property type="molecule type" value="Genomic_DNA"/>
</dbReference>
<dbReference type="GO" id="GO:0005085">
    <property type="term" value="F:guanyl-nucleotide exchange factor activity"/>
    <property type="evidence" value="ECO:0007669"/>
    <property type="project" value="UniProtKB-UniRule"/>
</dbReference>
<comment type="domain">
    <text evidence="3">The N-terminal half of the protein mediates interaction with RAB11A and functions as guanine nucleotide exchange factor. Four long alpha-helices (interrupted by a central kink) assemble into coiled coils, giving rise to a 'V' shape.</text>
</comment>
<feature type="compositionally biased region" description="Basic and acidic residues" evidence="5">
    <location>
        <begin position="1"/>
        <end position="11"/>
    </location>
</feature>
<feature type="region of interest" description="Disordered" evidence="5">
    <location>
        <begin position="1"/>
        <end position="34"/>
    </location>
</feature>
<evidence type="ECO:0000256" key="3">
    <source>
        <dbReference type="RuleBase" id="RU369054"/>
    </source>
</evidence>
<evidence type="ECO:0000256" key="4">
    <source>
        <dbReference type="SAM" id="Coils"/>
    </source>
</evidence>
<dbReference type="GO" id="GO:0017124">
    <property type="term" value="F:SH3 domain binding"/>
    <property type="evidence" value="ECO:0007669"/>
    <property type="project" value="UniProtKB-UniRule"/>
</dbReference>
<feature type="compositionally biased region" description="Acidic residues" evidence="5">
    <location>
        <begin position="281"/>
        <end position="295"/>
    </location>
</feature>
<keyword evidence="2 3" id="KW-0175">Coiled coil</keyword>
<comment type="caution">
    <text evidence="6">The sequence shown here is derived from an EMBL/GenBank/DDBJ whole genome shotgun (WGS) entry which is preliminary data.</text>
</comment>
<keyword evidence="3" id="KW-0963">Cytoplasm</keyword>
<evidence type="ECO:0000313" key="6">
    <source>
        <dbReference type="EMBL" id="TSO47157.1"/>
    </source>
</evidence>
<evidence type="ECO:0000256" key="5">
    <source>
        <dbReference type="SAM" id="MobiDB-lite"/>
    </source>
</evidence>
<comment type="subunit">
    <text evidence="3">Interacts with GDP-bound and nucleotide-free forms of RAB11A.</text>
</comment>
<keyword evidence="3" id="KW-0344">Guanine-nucleotide releasing factor</keyword>
<feature type="region of interest" description="Disordered" evidence="5">
    <location>
        <begin position="344"/>
        <end position="402"/>
    </location>
</feature>
<sequence>MDNTEKDNKSDDETEDEEVDPRIQGELEKLNQSTDDINRWETELEDSRQRFRSVLVEATVKLDEQVKKIGKAVEESKPYWEARKVARQAQVEAQRATQEFQRAIEILRAAKETIALAEERLLEEDSRQFDSAWQEMLNHATQRVMEAEQSRTRSEMEHRETAAKYNSAISHMRQLEKKLKRTISKSRPYFDLKSKYYLQLEQLKRKVDECQAKLSQAKAEYRTALRNLEAISDEIHARRRLSAMGPRSCGVGAEKDIITGDDISNFKMDSDGISMISETFEEENCNGSASDEDGETQSRCSSSSSSYVPSCSSPYPLLSSSCPLPSCTSLPSFSPCPRDVELPSPGSLEGFGSGSLDLGPRSECSGASSPECEQERGERAEGAERKQGNTTQASRQKSAIMEKTVRRLSLQHTEESGTDMAAFKPAVPLPLINSV</sequence>
<feature type="coiled-coil region" evidence="4">
    <location>
        <begin position="193"/>
        <end position="234"/>
    </location>
</feature>
<feature type="compositionally biased region" description="Low complexity" evidence="5">
    <location>
        <begin position="298"/>
        <end position="307"/>
    </location>
</feature>
<evidence type="ECO:0000256" key="1">
    <source>
        <dbReference type="ARBA" id="ARBA00007796"/>
    </source>
</evidence>
<accession>A0A556UEX4</accession>
<dbReference type="GO" id="GO:0035556">
    <property type="term" value="P:intracellular signal transduction"/>
    <property type="evidence" value="ECO:0007669"/>
    <property type="project" value="UniProtKB-UniRule"/>
</dbReference>
<gene>
    <name evidence="6" type="ORF">Baya_10119</name>
</gene>
<feature type="compositionally biased region" description="Basic and acidic residues" evidence="5">
    <location>
        <begin position="20"/>
        <end position="29"/>
    </location>
</feature>
<name>A0A556UEX4_BAGYA</name>
<protein>
    <recommendedName>
        <fullName evidence="3">SH3 domain-binding protein 5</fullName>
        <shortName evidence="3">SH3BP-5</shortName>
    </recommendedName>
</protein>
<dbReference type="InterPro" id="IPR007940">
    <property type="entry name" value="SH3BP5"/>
</dbReference>